<accession>A0A1M7ZF75</accession>
<evidence type="ECO:0000313" key="2">
    <source>
        <dbReference type="EMBL" id="SHO63523.1"/>
    </source>
</evidence>
<dbReference type="AlphaFoldDB" id="A0A1M7ZF75"/>
<feature type="signal peptide" evidence="1">
    <location>
        <begin position="1"/>
        <end position="19"/>
    </location>
</feature>
<dbReference type="Proteomes" id="UP000184609">
    <property type="component" value="Unassembled WGS sequence"/>
</dbReference>
<evidence type="ECO:0000256" key="1">
    <source>
        <dbReference type="SAM" id="SignalP"/>
    </source>
</evidence>
<reference evidence="3" key="1">
    <citation type="submission" date="2016-12" db="EMBL/GenBank/DDBJ databases">
        <authorList>
            <person name="Varghese N."/>
            <person name="Submissions S."/>
        </authorList>
    </citation>
    <scope>NUCLEOTIDE SEQUENCE [LARGE SCALE GENOMIC DNA]</scope>
    <source>
        <strain evidence="3">DSM 25035</strain>
    </source>
</reference>
<evidence type="ECO:0000313" key="3">
    <source>
        <dbReference type="Proteomes" id="UP000184609"/>
    </source>
</evidence>
<name>A0A1M7ZF75_9BACT</name>
<protein>
    <submittedName>
        <fullName evidence="2">Uncharacterized protein</fullName>
    </submittedName>
</protein>
<feature type="chain" id="PRO_5013020467" evidence="1">
    <location>
        <begin position="20"/>
        <end position="119"/>
    </location>
</feature>
<organism evidence="2 3">
    <name type="scientific">Algoriphagus zhangzhouensis</name>
    <dbReference type="NCBI Taxonomy" id="1073327"/>
    <lineage>
        <taxon>Bacteria</taxon>
        <taxon>Pseudomonadati</taxon>
        <taxon>Bacteroidota</taxon>
        <taxon>Cytophagia</taxon>
        <taxon>Cytophagales</taxon>
        <taxon>Cyclobacteriaceae</taxon>
        <taxon>Algoriphagus</taxon>
    </lineage>
</organism>
<sequence>MKKSLLAISAFLVLGITEAQDLPKGPKAKNAKVWNSNKKSLPVMFQSNPETVSGAEAKQFKSWNSESSKLRIQTRREINNPKGLKAKNRKVWEESSLSVNSNASYVVPKTLKKRKFWWH</sequence>
<proteinExistence type="predicted"/>
<gene>
    <name evidence="2" type="ORF">SAMN04488108_2810</name>
</gene>
<dbReference type="OrthoDB" id="797657at2"/>
<keyword evidence="1" id="KW-0732">Signal</keyword>
<keyword evidence="3" id="KW-1185">Reference proteome</keyword>
<dbReference type="RefSeq" id="WP_073572413.1">
    <property type="nucleotide sequence ID" value="NZ_FRXN01000003.1"/>
</dbReference>
<dbReference type="EMBL" id="FRXN01000003">
    <property type="protein sequence ID" value="SHO63523.1"/>
    <property type="molecule type" value="Genomic_DNA"/>
</dbReference>